<name>A0A086JAV6_TOXGO</name>
<dbReference type="VEuPathDB" id="ToxoDB:TGP89_209080"/>
<dbReference type="InterPro" id="IPR007194">
    <property type="entry name" value="TRAPP_component"/>
</dbReference>
<sequence>MLSSGARPGFFMPSGSSVSAQASPAVLSPPVVEVAASGLQLLQQEVVSYAARRSRGDRAETVAVLEAAGFQIGVRLLERLSLRLSTRMWEQRECLKFVCKDLWQVLFQKQADRLQTNRRGGYVIQDHDLPWLRRLRPADAKDLLAGCTYTGVPATRADGRERLEGVDAAGAVAALCQEPLVHVSLLSGIIRGALANMGLSCTVTADAAASPCCSFQIRIPS</sequence>
<evidence type="ECO:0000313" key="3">
    <source>
        <dbReference type="Proteomes" id="UP000028828"/>
    </source>
</evidence>
<organism evidence="2 3">
    <name type="scientific">Toxoplasma gondii p89</name>
    <dbReference type="NCBI Taxonomy" id="943119"/>
    <lineage>
        <taxon>Eukaryota</taxon>
        <taxon>Sar</taxon>
        <taxon>Alveolata</taxon>
        <taxon>Apicomplexa</taxon>
        <taxon>Conoidasida</taxon>
        <taxon>Coccidia</taxon>
        <taxon>Eucoccidiorida</taxon>
        <taxon>Eimeriorina</taxon>
        <taxon>Sarcocystidae</taxon>
        <taxon>Toxoplasma</taxon>
    </lineage>
</organism>
<comment type="similarity">
    <text evidence="1">Belongs to the TRAPP small subunits family. BET3 subfamily.</text>
</comment>
<evidence type="ECO:0000256" key="1">
    <source>
        <dbReference type="ARBA" id="ARBA00006218"/>
    </source>
</evidence>
<dbReference type="GO" id="GO:0005801">
    <property type="term" value="C:cis-Golgi network"/>
    <property type="evidence" value="ECO:0007669"/>
    <property type="project" value="TreeGrafter"/>
</dbReference>
<dbReference type="CDD" id="cd14944">
    <property type="entry name" value="TRAPPC6A_Trs33"/>
    <property type="match status" value="1"/>
</dbReference>
<dbReference type="Pfam" id="PF04051">
    <property type="entry name" value="TRAPP"/>
    <property type="match status" value="1"/>
</dbReference>
<dbReference type="GO" id="GO:0030008">
    <property type="term" value="C:TRAPP complex"/>
    <property type="evidence" value="ECO:0007669"/>
    <property type="project" value="TreeGrafter"/>
</dbReference>
<dbReference type="PANTHER" id="PTHR12817">
    <property type="entry name" value="TRAFFICKING PROTEIN PARTICLE COMPLEX SUBUNIT 6B"/>
    <property type="match status" value="1"/>
</dbReference>
<dbReference type="InterPro" id="IPR024096">
    <property type="entry name" value="NO_sig/Golgi_transp_ligand-bd"/>
</dbReference>
<evidence type="ECO:0000313" key="2">
    <source>
        <dbReference type="EMBL" id="KFG29274.1"/>
    </source>
</evidence>
<dbReference type="SUPFAM" id="SSF111126">
    <property type="entry name" value="Ligand-binding domain in the NO signalling and Golgi transport"/>
    <property type="match status" value="1"/>
</dbReference>
<dbReference type="PANTHER" id="PTHR12817:SF0">
    <property type="entry name" value="GEO08327P1"/>
    <property type="match status" value="1"/>
</dbReference>
<dbReference type="Gene3D" id="3.30.1380.20">
    <property type="entry name" value="Trafficking protein particle complex subunit 3"/>
    <property type="match status" value="1"/>
</dbReference>
<dbReference type="EMBL" id="AEYI02002189">
    <property type="protein sequence ID" value="KFG29274.1"/>
    <property type="molecule type" value="Genomic_DNA"/>
</dbReference>
<dbReference type="GO" id="GO:0006888">
    <property type="term" value="P:endoplasmic reticulum to Golgi vesicle-mediated transport"/>
    <property type="evidence" value="ECO:0007669"/>
    <property type="project" value="TreeGrafter"/>
</dbReference>
<reference evidence="2 3" key="1">
    <citation type="submission" date="2014-03" db="EMBL/GenBank/DDBJ databases">
        <authorList>
            <person name="Sibley D."/>
            <person name="Venepally P."/>
            <person name="Karamycheva S."/>
            <person name="Hadjithomas M."/>
            <person name="Khan A."/>
            <person name="Brunk B."/>
            <person name="Roos D."/>
            <person name="Caler E."/>
            <person name="Lorenzi H."/>
        </authorList>
    </citation>
    <scope>NUCLEOTIDE SEQUENCE [LARGE SCALE GENOMIC DNA]</scope>
    <source>
        <strain evidence="3">p89</strain>
    </source>
</reference>
<dbReference type="InterPro" id="IPR037992">
    <property type="entry name" value="TRAPPC6/Trs33"/>
</dbReference>
<dbReference type="GO" id="GO:0005802">
    <property type="term" value="C:trans-Golgi network"/>
    <property type="evidence" value="ECO:0007669"/>
    <property type="project" value="TreeGrafter"/>
</dbReference>
<gene>
    <name evidence="2" type="ORF">TGP89_209080</name>
</gene>
<protein>
    <submittedName>
        <fullName evidence="2">Transport protein particle (Trapp) component, bet3 protein</fullName>
    </submittedName>
</protein>
<dbReference type="OrthoDB" id="941624at2759"/>
<comment type="caution">
    <text evidence="2">The sequence shown here is derived from an EMBL/GenBank/DDBJ whole genome shotgun (WGS) entry which is preliminary data.</text>
</comment>
<proteinExistence type="inferred from homology"/>
<dbReference type="Proteomes" id="UP000028828">
    <property type="component" value="Unassembled WGS sequence"/>
</dbReference>
<accession>A0A086JAV6</accession>
<dbReference type="AlphaFoldDB" id="A0A086JAV6"/>